<dbReference type="InterPro" id="IPR018247">
    <property type="entry name" value="EF_Hand_1_Ca_BS"/>
</dbReference>
<reference evidence="7" key="1">
    <citation type="submission" date="2021-01" db="UniProtKB">
        <authorList>
            <consortium name="EnsemblMetazoa"/>
        </authorList>
    </citation>
    <scope>IDENTIFICATION</scope>
</reference>
<dbReference type="RefSeq" id="XP_066920877.1">
    <property type="nucleotide sequence ID" value="XM_067064776.1"/>
</dbReference>
<feature type="region of interest" description="Disordered" evidence="5">
    <location>
        <begin position="792"/>
        <end position="868"/>
    </location>
</feature>
<dbReference type="PROSITE" id="PS50222">
    <property type="entry name" value="EF_HAND_2"/>
    <property type="match status" value="7"/>
</dbReference>
<feature type="domain" description="EF-hand" evidence="6">
    <location>
        <begin position="618"/>
        <end position="653"/>
    </location>
</feature>
<accession>A0A7M5UYB7</accession>
<feature type="domain" description="EF-hand" evidence="6">
    <location>
        <begin position="180"/>
        <end position="215"/>
    </location>
</feature>
<dbReference type="Pfam" id="PF13499">
    <property type="entry name" value="EF-hand_7"/>
    <property type="match status" value="5"/>
</dbReference>
<evidence type="ECO:0000256" key="3">
    <source>
        <dbReference type="ARBA" id="ARBA00023223"/>
    </source>
</evidence>
<evidence type="ECO:0000313" key="8">
    <source>
        <dbReference type="Proteomes" id="UP000594262"/>
    </source>
</evidence>
<evidence type="ECO:0000256" key="1">
    <source>
        <dbReference type="ARBA" id="ARBA00007828"/>
    </source>
</evidence>
<organism evidence="7 8">
    <name type="scientific">Clytia hemisphaerica</name>
    <dbReference type="NCBI Taxonomy" id="252671"/>
    <lineage>
        <taxon>Eukaryota</taxon>
        <taxon>Metazoa</taxon>
        <taxon>Cnidaria</taxon>
        <taxon>Hydrozoa</taxon>
        <taxon>Hydroidolina</taxon>
        <taxon>Leptothecata</taxon>
        <taxon>Obeliida</taxon>
        <taxon>Clytiidae</taxon>
        <taxon>Clytia</taxon>
    </lineage>
</organism>
<keyword evidence="8" id="KW-1185">Reference proteome</keyword>
<dbReference type="PANTHER" id="PTHR20875">
    <property type="entry name" value="EF-HAND CALCIUM-BINDING DOMAIN-CONTAINING PROTEIN 6-RELATED"/>
    <property type="match status" value="1"/>
</dbReference>
<evidence type="ECO:0000313" key="7">
    <source>
        <dbReference type="EnsemblMetazoa" id="CLYHEMP006367.2"/>
    </source>
</evidence>
<keyword evidence="2" id="KW-0106">Calcium</keyword>
<dbReference type="AlphaFoldDB" id="A0A7M5UYB7"/>
<dbReference type="SMART" id="SM00054">
    <property type="entry name" value="EFh"/>
    <property type="match status" value="11"/>
</dbReference>
<name>A0A7M5UYB7_9CNID</name>
<feature type="domain" description="EF-hand" evidence="6">
    <location>
        <begin position="144"/>
        <end position="179"/>
    </location>
</feature>
<feature type="compositionally biased region" description="Polar residues" evidence="5">
    <location>
        <begin position="834"/>
        <end position="845"/>
    </location>
</feature>
<dbReference type="InterPro" id="IPR002048">
    <property type="entry name" value="EF_hand_dom"/>
</dbReference>
<dbReference type="InterPro" id="IPR052603">
    <property type="entry name" value="EFCB6"/>
</dbReference>
<feature type="domain" description="EF-hand" evidence="6">
    <location>
        <begin position="489"/>
        <end position="524"/>
    </location>
</feature>
<keyword evidence="3" id="KW-0455">Luminescence</keyword>
<dbReference type="PANTHER" id="PTHR20875:SF2">
    <property type="entry name" value="EF-HAND CALCIUM-BINDING DOMAIN-CONTAINING PROTEIN 6"/>
    <property type="match status" value="1"/>
</dbReference>
<evidence type="ECO:0000259" key="6">
    <source>
        <dbReference type="PROSITE" id="PS50222"/>
    </source>
</evidence>
<feature type="compositionally biased region" description="Polar residues" evidence="5">
    <location>
        <begin position="853"/>
        <end position="868"/>
    </location>
</feature>
<dbReference type="CDD" id="cd00051">
    <property type="entry name" value="EFh"/>
    <property type="match status" value="4"/>
</dbReference>
<dbReference type="GeneID" id="136808239"/>
<comment type="similarity">
    <text evidence="1">Belongs to the aequorin family.</text>
</comment>
<dbReference type="GO" id="GO:0008218">
    <property type="term" value="P:bioluminescence"/>
    <property type="evidence" value="ECO:0007669"/>
    <property type="project" value="UniProtKB-KW"/>
</dbReference>
<dbReference type="GO" id="GO:0005509">
    <property type="term" value="F:calcium ion binding"/>
    <property type="evidence" value="ECO:0007669"/>
    <property type="project" value="InterPro"/>
</dbReference>
<dbReference type="PROSITE" id="PS00018">
    <property type="entry name" value="EF_HAND_1"/>
    <property type="match status" value="5"/>
</dbReference>
<feature type="domain" description="EF-hand" evidence="6">
    <location>
        <begin position="273"/>
        <end position="308"/>
    </location>
</feature>
<proteinExistence type="inferred from homology"/>
<feature type="domain" description="EF-hand" evidence="6">
    <location>
        <begin position="73"/>
        <end position="108"/>
    </location>
</feature>
<dbReference type="SUPFAM" id="SSF47473">
    <property type="entry name" value="EF-hand"/>
    <property type="match status" value="4"/>
</dbReference>
<dbReference type="OrthoDB" id="26525at2759"/>
<dbReference type="Gene3D" id="1.10.238.10">
    <property type="entry name" value="EF-hand"/>
    <property type="match status" value="7"/>
</dbReference>
<dbReference type="GO" id="GO:0005654">
    <property type="term" value="C:nucleoplasm"/>
    <property type="evidence" value="ECO:0007669"/>
    <property type="project" value="TreeGrafter"/>
</dbReference>
<dbReference type="InterPro" id="IPR011992">
    <property type="entry name" value="EF-hand-dom_pair"/>
</dbReference>
<dbReference type="EnsemblMetazoa" id="CLYHEMT006367.2">
    <property type="protein sequence ID" value="CLYHEMP006367.2"/>
    <property type="gene ID" value="CLYHEMG006367"/>
</dbReference>
<protein>
    <recommendedName>
        <fullName evidence="6">EF-hand domain-containing protein</fullName>
    </recommendedName>
</protein>
<evidence type="ECO:0000256" key="2">
    <source>
        <dbReference type="ARBA" id="ARBA00022837"/>
    </source>
</evidence>
<sequence>MKSLRVVGFRYNPVRGGEIGIEDTPELFDNLKKLIHSNHATLKTSFLKLDESRIGYIGWKEFRRVLSKLSITITEDQFTKLMKIIDPNKTGRVSYHQFLNLFEERETLDGHPWLKGSHIPHYAVPAPALDQPTVEKIIREKIQDNWTGFTKAFLQIDLNQDGLISKNELAELLQRYAIPMKKENFDQMWRKCDANSDGDVEFYEFMERLGVNIHASDLDGFSKRIHDEMEMKSQARKKHLKQIENLEHQRQDNCVSFKSVDEVLSFLKDFVIQRSSDFRQTFMKFDHNGDGKLSIAEFRRMLKQLKINLNVEDLKELLSRFKFFNGKLTYTDFLTVFQDIKLCGKQDLIRIPNHRFNQPIVGSELPEEEIFKKFKQKICENSELMFKTFKYADKSNNNSLSRTQFMNLVNTYIIPITREQMEKLFTYLGLPAFGSRINYMEFLNKFEDVEDFKKGHPWLFTKYTFNDSRPMNNVTAEKAFKMLAEKATDQWLSLAAAYRNFNRDFNGLIDEEELHGILKRFNIPIEGEEFQKLWKMFDTDGDGNIDNQEFLNKLGTELAPGDHAGLSTKIAKGNTIALQMQQAYQRERVAAMLRNQKMSGKFITAEQLKRRLRDKFRDGFESFKKAFRNIDKNMDGSVSKDEFVQVLNYFHYYIDEEELQKLMESVGLNLTNSISYTEFFEVFGSGGKRSELLSALTSSTSAHGGDSENEELCNVLRKMVSGSPELFEKAFETYDDENLGYITTEKLHILIKRTFMNLSKKQFQAFLTKIGLDGQENITCALLLEAVMNDKGTIPKPSHRSPIRRNLTSRSSLDRISLQSPSQPHQQNIDRPKSSPLQQRQNKAPSSLRRISLQGNGDSNGGSLPTRKISFQQKSNGFENAECASTSPLRRDSLNLNEEVNSDNTLTKRISFQGLNGDVNNTSGLPETSKENLKLPALSSPDMMPSSPEDNSHNIEILIRRNWQKIFKLCRKQPPGSDRMKIKTFCDVLREHGIYVTIHDIRLLMKANCMEPQQMIPYVELLKRIVKKQLK</sequence>
<dbReference type="FunFam" id="1.10.238.10:FF:000121">
    <property type="entry name" value="EF-hand calcium-binding domain-containing protein 6"/>
    <property type="match status" value="1"/>
</dbReference>
<keyword evidence="4" id="KW-0599">Photoprotein</keyword>
<dbReference type="Proteomes" id="UP000594262">
    <property type="component" value="Unplaced"/>
</dbReference>
<feature type="domain" description="EF-hand" evidence="6">
    <location>
        <begin position="525"/>
        <end position="560"/>
    </location>
</feature>
<evidence type="ECO:0000256" key="4">
    <source>
        <dbReference type="ARBA" id="ARBA00023262"/>
    </source>
</evidence>
<feature type="compositionally biased region" description="Polar residues" evidence="5">
    <location>
        <begin position="817"/>
        <end position="827"/>
    </location>
</feature>
<evidence type="ECO:0000256" key="5">
    <source>
        <dbReference type="SAM" id="MobiDB-lite"/>
    </source>
</evidence>